<dbReference type="InterPro" id="IPR000160">
    <property type="entry name" value="GGDEF_dom"/>
</dbReference>
<evidence type="ECO:0000256" key="2">
    <source>
        <dbReference type="ARBA" id="ARBA00034247"/>
    </source>
</evidence>
<dbReference type="EC" id="2.7.7.65" evidence="1"/>
<dbReference type="CDD" id="cd01949">
    <property type="entry name" value="GGDEF"/>
    <property type="match status" value="1"/>
</dbReference>
<dbReference type="InterPro" id="IPR050469">
    <property type="entry name" value="Diguanylate_Cyclase"/>
</dbReference>
<accession>A0ABT5HPB9</accession>
<dbReference type="NCBIfam" id="TIGR00254">
    <property type="entry name" value="GGDEF"/>
    <property type="match status" value="1"/>
</dbReference>
<dbReference type="SUPFAM" id="SSF55073">
    <property type="entry name" value="Nucleotide cyclase"/>
    <property type="match status" value="1"/>
</dbReference>
<proteinExistence type="predicted"/>
<dbReference type="Gene3D" id="3.30.70.270">
    <property type="match status" value="1"/>
</dbReference>
<dbReference type="InterPro" id="IPR043128">
    <property type="entry name" value="Rev_trsase/Diguanyl_cyclase"/>
</dbReference>
<gene>
    <name evidence="4" type="ORF">PQU92_01405</name>
</gene>
<reference evidence="4 5" key="1">
    <citation type="submission" date="2023-01" db="EMBL/GenBank/DDBJ databases">
        <title>Novel species of the genus Asticcacaulis isolated from rivers.</title>
        <authorList>
            <person name="Lu H."/>
        </authorList>
    </citation>
    <scope>NUCLEOTIDE SEQUENCE [LARGE SCALE GENOMIC DNA]</scope>
    <source>
        <strain evidence="4 5">BYS171W</strain>
    </source>
</reference>
<dbReference type="Pfam" id="PF00990">
    <property type="entry name" value="GGDEF"/>
    <property type="match status" value="1"/>
</dbReference>
<dbReference type="PROSITE" id="PS50887">
    <property type="entry name" value="GGDEF"/>
    <property type="match status" value="1"/>
</dbReference>
<sequence length="310" mass="34417">MSTPSTDPFNAPLPEVLQKLAEGLLASGTALAIFTPDDGLHYASADFRDIYAVQDGAQTFSSIMRYCFAHKVGPLIEAEDIEPWLAMANAKRRSQANRKFEIDLLDGRWMWASETTFAGGWILLMIADCTFVKAKEFHLRSARDAAIVASETDYLTGLLNRGAMMKRFGDLIESCVVSGEVFSVVLIDLDHFKAINDRFGHQAGDEVLRHFADAARAILRGADLFGRIGGEEFLLIMPRATEDQALKVLKRLQNELRVQTLPTNDVILRYTFSAGVAQWQATKTLDGLYREADQALYAAKHAGRDQVRVA</sequence>
<evidence type="ECO:0000313" key="4">
    <source>
        <dbReference type="EMBL" id="MDC7681913.1"/>
    </source>
</evidence>
<dbReference type="Proteomes" id="UP001214854">
    <property type="component" value="Unassembled WGS sequence"/>
</dbReference>
<dbReference type="EMBL" id="JAQQKX010000001">
    <property type="protein sequence ID" value="MDC7681913.1"/>
    <property type="molecule type" value="Genomic_DNA"/>
</dbReference>
<evidence type="ECO:0000256" key="1">
    <source>
        <dbReference type="ARBA" id="ARBA00012528"/>
    </source>
</evidence>
<keyword evidence="5" id="KW-1185">Reference proteome</keyword>
<dbReference type="PANTHER" id="PTHR45138">
    <property type="entry name" value="REGULATORY COMPONENTS OF SENSORY TRANSDUCTION SYSTEM"/>
    <property type="match status" value="1"/>
</dbReference>
<protein>
    <recommendedName>
        <fullName evidence="1">diguanylate cyclase</fullName>
        <ecNumber evidence="1">2.7.7.65</ecNumber>
    </recommendedName>
</protein>
<evidence type="ECO:0000313" key="5">
    <source>
        <dbReference type="Proteomes" id="UP001214854"/>
    </source>
</evidence>
<organism evidence="4 5">
    <name type="scientific">Asticcacaulis aquaticus</name>
    <dbReference type="NCBI Taxonomy" id="2984212"/>
    <lineage>
        <taxon>Bacteria</taxon>
        <taxon>Pseudomonadati</taxon>
        <taxon>Pseudomonadota</taxon>
        <taxon>Alphaproteobacteria</taxon>
        <taxon>Caulobacterales</taxon>
        <taxon>Caulobacteraceae</taxon>
        <taxon>Asticcacaulis</taxon>
    </lineage>
</organism>
<dbReference type="SMART" id="SM00267">
    <property type="entry name" value="GGDEF"/>
    <property type="match status" value="1"/>
</dbReference>
<name>A0ABT5HPB9_9CAUL</name>
<dbReference type="InterPro" id="IPR029787">
    <property type="entry name" value="Nucleotide_cyclase"/>
</dbReference>
<evidence type="ECO:0000259" key="3">
    <source>
        <dbReference type="PROSITE" id="PS50887"/>
    </source>
</evidence>
<dbReference type="RefSeq" id="WP_272746427.1">
    <property type="nucleotide sequence ID" value="NZ_JAQQKX010000001.1"/>
</dbReference>
<comment type="caution">
    <text evidence="4">The sequence shown here is derived from an EMBL/GenBank/DDBJ whole genome shotgun (WGS) entry which is preliminary data.</text>
</comment>
<comment type="catalytic activity">
    <reaction evidence="2">
        <text>2 GTP = 3',3'-c-di-GMP + 2 diphosphate</text>
        <dbReference type="Rhea" id="RHEA:24898"/>
        <dbReference type="ChEBI" id="CHEBI:33019"/>
        <dbReference type="ChEBI" id="CHEBI:37565"/>
        <dbReference type="ChEBI" id="CHEBI:58805"/>
        <dbReference type="EC" id="2.7.7.65"/>
    </reaction>
</comment>
<dbReference type="PANTHER" id="PTHR45138:SF9">
    <property type="entry name" value="DIGUANYLATE CYCLASE DGCM-RELATED"/>
    <property type="match status" value="1"/>
</dbReference>
<feature type="domain" description="GGDEF" evidence="3">
    <location>
        <begin position="180"/>
        <end position="310"/>
    </location>
</feature>